<evidence type="ECO:0000256" key="6">
    <source>
        <dbReference type="ARBA" id="ARBA00034005"/>
    </source>
</evidence>
<evidence type="ECO:0000313" key="14">
    <source>
        <dbReference type="Proteomes" id="UP000198549"/>
    </source>
</evidence>
<comment type="catalytic activity">
    <reaction evidence="6 7">
        <text>NAD(+) + (deoxyribonucleotide)n-3'-hydroxyl + 5'-phospho-(deoxyribonucleotide)m = (deoxyribonucleotide)n+m + AMP + beta-nicotinamide D-nucleotide.</text>
        <dbReference type="EC" id="6.5.1.2"/>
    </reaction>
</comment>
<evidence type="ECO:0000256" key="4">
    <source>
        <dbReference type="ARBA" id="ARBA00023027"/>
    </source>
</evidence>
<evidence type="ECO:0000259" key="9">
    <source>
        <dbReference type="SMART" id="SM00532"/>
    </source>
</evidence>
<protein>
    <recommendedName>
        <fullName evidence="7">DNA ligase B</fullName>
        <ecNumber evidence="7">6.5.1.2</ecNumber>
    </recommendedName>
    <alternativeName>
        <fullName evidence="7">Polydeoxyribonucleotide synthase [NAD(+)] B</fullName>
    </alternativeName>
</protein>
<gene>
    <name evidence="7 10" type="primary">ligB</name>
    <name evidence="11" type="ORF">BVK86_09910</name>
    <name evidence="10" type="ORF">F7R15_09990</name>
    <name evidence="12" type="ORF">SAMN04490202_3054</name>
</gene>
<reference evidence="12 14" key="1">
    <citation type="submission" date="2016-10" db="EMBL/GenBank/DDBJ databases">
        <authorList>
            <person name="de Groot N.N."/>
        </authorList>
    </citation>
    <scope>NUCLEOTIDE SEQUENCE [LARGE SCALE GENOMIC DNA]</scope>
    <source>
        <strain evidence="12 14">BS3776</strain>
    </source>
</reference>
<dbReference type="InterPro" id="IPR004150">
    <property type="entry name" value="NAD_DNA_ligase_OB"/>
</dbReference>
<evidence type="ECO:0000313" key="10">
    <source>
        <dbReference type="EMBL" id="KAB0486236.1"/>
    </source>
</evidence>
<reference evidence="13" key="2">
    <citation type="submission" date="2017-01" db="EMBL/GenBank/DDBJ databases">
        <authorList>
            <person name="Poblete-Castro I."/>
        </authorList>
    </citation>
    <scope>NUCLEOTIDE SEQUENCE [LARGE SCALE GENOMIC DNA]</scope>
    <source>
        <strain evidence="13">DSM 18361 / CCUG 53116 / MT1</strain>
    </source>
</reference>
<dbReference type="GO" id="GO:0006281">
    <property type="term" value="P:DNA repair"/>
    <property type="evidence" value="ECO:0007669"/>
    <property type="project" value="UniProtKB-KW"/>
</dbReference>
<dbReference type="InterPro" id="IPR013839">
    <property type="entry name" value="DNAligase_adenylation"/>
</dbReference>
<reference evidence="10 15" key="4">
    <citation type="submission" date="2019-09" db="EMBL/GenBank/DDBJ databases">
        <title>Draft genome sequences of 48 bacterial type strains from the CCUG.</title>
        <authorList>
            <person name="Tunovic T."/>
            <person name="Pineiro-Iglesias B."/>
            <person name="Unosson C."/>
            <person name="Inganas E."/>
            <person name="Ohlen M."/>
            <person name="Cardew S."/>
            <person name="Jensie-Markopoulos S."/>
            <person name="Salva-Serra F."/>
            <person name="Jaen-Luchoro D."/>
            <person name="Karlsson R."/>
            <person name="Svensson-Stadler L."/>
            <person name="Chun J."/>
            <person name="Moore E."/>
        </authorList>
    </citation>
    <scope>NUCLEOTIDE SEQUENCE [LARGE SCALE GENOMIC DNA]</scope>
    <source>
        <strain evidence="10 15">CCUG 53116</strain>
    </source>
</reference>
<feature type="domain" description="NAD-dependent DNA ligase N-terminal" evidence="9">
    <location>
        <begin position="32"/>
        <end position="429"/>
    </location>
</feature>
<evidence type="ECO:0000256" key="8">
    <source>
        <dbReference type="SAM" id="SignalP"/>
    </source>
</evidence>
<dbReference type="OrthoDB" id="9759736at2"/>
<dbReference type="RefSeq" id="WP_075946266.1">
    <property type="nucleotide sequence ID" value="NZ_LT629709.1"/>
</dbReference>
<dbReference type="Proteomes" id="UP000186756">
    <property type="component" value="Unassembled WGS sequence"/>
</dbReference>
<dbReference type="PANTHER" id="PTHR47810">
    <property type="entry name" value="DNA LIGASE"/>
    <property type="match status" value="1"/>
</dbReference>
<evidence type="ECO:0000313" key="12">
    <source>
        <dbReference type="EMBL" id="SDP14950.1"/>
    </source>
</evidence>
<dbReference type="InterPro" id="IPR020923">
    <property type="entry name" value="DNA_ligase_B"/>
</dbReference>
<dbReference type="InterPro" id="IPR033136">
    <property type="entry name" value="DNA_ligase_CS"/>
</dbReference>
<dbReference type="Gene3D" id="1.10.150.20">
    <property type="entry name" value="5' to 3' exonuclease, C-terminal subdomain"/>
    <property type="match status" value="2"/>
</dbReference>
<dbReference type="Gene3D" id="1.10.287.610">
    <property type="entry name" value="Helix hairpin bin"/>
    <property type="match status" value="1"/>
</dbReference>
<dbReference type="InterPro" id="IPR012340">
    <property type="entry name" value="NA-bd_OB-fold"/>
</dbReference>
<feature type="active site" description="N6-AMP-lysine intermediate" evidence="7">
    <location>
        <position position="127"/>
    </location>
</feature>
<dbReference type="EMBL" id="LT629709">
    <property type="protein sequence ID" value="SDP14950.1"/>
    <property type="molecule type" value="Genomic_DNA"/>
</dbReference>
<dbReference type="AlphaFoldDB" id="A0A1H0QCM9"/>
<dbReference type="SUPFAM" id="SSF56091">
    <property type="entry name" value="DNA ligase/mRNA capping enzyme, catalytic domain"/>
    <property type="match status" value="1"/>
</dbReference>
<dbReference type="PANTHER" id="PTHR47810:SF1">
    <property type="entry name" value="DNA LIGASE B"/>
    <property type="match status" value="1"/>
</dbReference>
<comment type="function">
    <text evidence="7">Catalyzes the formation of phosphodiester linkages between 5'-phosphoryl and 3'-hydroxyl groups in double-stranded DNA using NAD as a coenzyme and as the energy source for the reaction.</text>
</comment>
<dbReference type="GO" id="GO:0006260">
    <property type="term" value="P:DNA replication"/>
    <property type="evidence" value="ECO:0007669"/>
    <property type="project" value="UniProtKB-KW"/>
</dbReference>
<dbReference type="EMBL" id="VZPS01000005">
    <property type="protein sequence ID" value="KAB0486236.1"/>
    <property type="molecule type" value="Genomic_DNA"/>
</dbReference>
<evidence type="ECO:0000313" key="11">
    <source>
        <dbReference type="EMBL" id="OLU03587.1"/>
    </source>
</evidence>
<dbReference type="InterPro" id="IPR001679">
    <property type="entry name" value="DNA_ligase"/>
</dbReference>
<keyword evidence="1 7" id="KW-0436">Ligase</keyword>
<dbReference type="Pfam" id="PF01653">
    <property type="entry name" value="DNA_ligase_aden"/>
    <property type="match status" value="1"/>
</dbReference>
<dbReference type="InterPro" id="IPR013840">
    <property type="entry name" value="DNAligase_N"/>
</dbReference>
<dbReference type="SUPFAM" id="SSF50249">
    <property type="entry name" value="Nucleic acid-binding proteins"/>
    <property type="match status" value="1"/>
</dbReference>
<dbReference type="PROSITE" id="PS01056">
    <property type="entry name" value="DNA_LIGASE_N2"/>
    <property type="match status" value="1"/>
</dbReference>
<keyword evidence="5 7" id="KW-0234">DNA repair</keyword>
<dbReference type="Pfam" id="PF03120">
    <property type="entry name" value="OB_DNA_ligase"/>
    <property type="match status" value="1"/>
</dbReference>
<keyword evidence="13" id="KW-1185">Reference proteome</keyword>
<evidence type="ECO:0000313" key="13">
    <source>
        <dbReference type="Proteomes" id="UP000186756"/>
    </source>
</evidence>
<dbReference type="Gene3D" id="3.30.470.30">
    <property type="entry name" value="DNA ligase/mRNA capping enzyme"/>
    <property type="match status" value="1"/>
</dbReference>
<dbReference type="SMART" id="SM00532">
    <property type="entry name" value="LIGANc"/>
    <property type="match status" value="1"/>
</dbReference>
<dbReference type="EMBL" id="MSTQ01000005">
    <property type="protein sequence ID" value="OLU03587.1"/>
    <property type="molecule type" value="Genomic_DNA"/>
</dbReference>
<evidence type="ECO:0000256" key="1">
    <source>
        <dbReference type="ARBA" id="ARBA00022598"/>
    </source>
</evidence>
<proteinExistence type="inferred from homology"/>
<keyword evidence="4 7" id="KW-0520">NAD</keyword>
<dbReference type="PIRSF" id="PIRSF001604">
    <property type="entry name" value="LigA"/>
    <property type="match status" value="1"/>
</dbReference>
<dbReference type="EC" id="6.5.1.2" evidence="7"/>
<dbReference type="GO" id="GO:0003911">
    <property type="term" value="F:DNA ligase (NAD+) activity"/>
    <property type="evidence" value="ECO:0007669"/>
    <property type="project" value="UniProtKB-UniRule"/>
</dbReference>
<evidence type="ECO:0000256" key="5">
    <source>
        <dbReference type="ARBA" id="ARBA00023204"/>
    </source>
</evidence>
<dbReference type="HAMAP" id="MF_01587">
    <property type="entry name" value="DNA_ligase_B"/>
    <property type="match status" value="1"/>
</dbReference>
<feature type="signal peptide" evidence="8">
    <location>
        <begin position="1"/>
        <end position="22"/>
    </location>
</feature>
<comment type="similarity">
    <text evidence="7">Belongs to the NAD-dependent DNA ligase family. LigB subfamily.</text>
</comment>
<keyword evidence="8" id="KW-0732">Signal</keyword>
<feature type="chain" id="PRO_5015065082" description="DNA ligase B" evidence="8">
    <location>
        <begin position="23"/>
        <end position="571"/>
    </location>
</feature>
<name>A0A1H0QCM9_PSERE</name>
<organism evidence="12 14">
    <name type="scientific">Pseudomonas reinekei</name>
    <dbReference type="NCBI Taxonomy" id="395598"/>
    <lineage>
        <taxon>Bacteria</taxon>
        <taxon>Pseudomonadati</taxon>
        <taxon>Pseudomonadota</taxon>
        <taxon>Gammaproteobacteria</taxon>
        <taxon>Pseudomonadales</taxon>
        <taxon>Pseudomonadaceae</taxon>
        <taxon>Pseudomonas</taxon>
    </lineage>
</organism>
<sequence length="571" mass="63394">MPLNLPLFCTSVLVFASLGADAAVCPDWLPERASNEITALQKQIDLWDDNYHRQGRSLVADELYDQSRARLNDWRQCFDASATANPLSTARGTLAHPVAHTGLNKLHDTQAVENWLRGRKDVWAQPKVDGVAVTLIYRQGLLTQAISRGDGTQGQDWTSSVRQMPAIPQQLAQPLDLLVQGELYWRLTDHVQSRAGSLNARATVAGLMARKRLSAEQAAGVGLFVWEWPEGPAHLPDRITKLHELGFADIAVFNQVIGAFSDAERWREHWYRSPLPFASDGIVLRQGKRPSADRWQAKPPDWSVAWKYPFAQALAEVRKVNFKIGRTGRITPVLELSPVMLDDRQIQRVSVSSLQRWQAMDIRPGDQVAISLAGLTIPRLDSVVLRSSERLEIRVPQAQDFHSLSCWLPSPDCEQQFLARLTWLSGKQGLALPHVGPGTWEKLLATGRLNSLLDWLTLDVQELANIDGFGERSAARLMDSFHTARQRPFARWLKALGLPPTGQAQLGGSWQALAQRDIQQWQAEPGIGPGRAAQLSAFFRDPQVLALSATLGEAGIEGFRQPPTPADPGTQ</sequence>
<dbReference type="Proteomes" id="UP000460142">
    <property type="component" value="Unassembled WGS sequence"/>
</dbReference>
<dbReference type="NCBIfam" id="NF005987">
    <property type="entry name" value="PRK08097.1"/>
    <property type="match status" value="1"/>
</dbReference>
<evidence type="ECO:0000256" key="2">
    <source>
        <dbReference type="ARBA" id="ARBA00022705"/>
    </source>
</evidence>
<dbReference type="Proteomes" id="UP000198549">
    <property type="component" value="Chromosome I"/>
</dbReference>
<evidence type="ECO:0000256" key="7">
    <source>
        <dbReference type="HAMAP-Rule" id="MF_01587"/>
    </source>
</evidence>
<keyword evidence="2 7" id="KW-0235">DNA replication</keyword>
<dbReference type="InterPro" id="IPR050326">
    <property type="entry name" value="NAD_dep_DNA_ligaseB"/>
</dbReference>
<dbReference type="InterPro" id="IPR010994">
    <property type="entry name" value="RuvA_2-like"/>
</dbReference>
<dbReference type="Pfam" id="PF14520">
    <property type="entry name" value="HHH_5"/>
    <property type="match status" value="1"/>
</dbReference>
<dbReference type="Gene3D" id="2.40.50.140">
    <property type="entry name" value="Nucleic acid-binding proteins"/>
    <property type="match status" value="1"/>
</dbReference>
<dbReference type="SUPFAM" id="SSF47781">
    <property type="entry name" value="RuvA domain 2-like"/>
    <property type="match status" value="1"/>
</dbReference>
<evidence type="ECO:0000256" key="3">
    <source>
        <dbReference type="ARBA" id="ARBA00022763"/>
    </source>
</evidence>
<keyword evidence="3 7" id="KW-0227">DNA damage</keyword>
<accession>A0A1H0QCM9</accession>
<evidence type="ECO:0000313" key="15">
    <source>
        <dbReference type="Proteomes" id="UP000460142"/>
    </source>
</evidence>
<reference evidence="11" key="3">
    <citation type="submission" date="2017-01" db="EMBL/GenBank/DDBJ databases">
        <authorList>
            <person name="Mah S.A."/>
            <person name="Swanson W.J."/>
            <person name="Moy G.W."/>
            <person name="Vacquier V.D."/>
        </authorList>
    </citation>
    <scope>NUCLEOTIDE SEQUENCE [LARGE SCALE GENOMIC DNA]</scope>
    <source>
        <strain evidence="11">MT1</strain>
    </source>
</reference>